<organism evidence="1 2">
    <name type="scientific">Microcystis aeruginosa FD4</name>
    <dbReference type="NCBI Taxonomy" id="2686288"/>
    <lineage>
        <taxon>Bacteria</taxon>
        <taxon>Bacillati</taxon>
        <taxon>Cyanobacteriota</taxon>
        <taxon>Cyanophyceae</taxon>
        <taxon>Oscillatoriophycideae</taxon>
        <taxon>Chroococcales</taxon>
        <taxon>Microcystaceae</taxon>
        <taxon>Microcystis</taxon>
    </lineage>
</organism>
<dbReference type="AlphaFoldDB" id="A0A857D8M3"/>
<dbReference type="EMBL" id="CP046973">
    <property type="protein sequence ID" value="QGZ91776.1"/>
    <property type="molecule type" value="Genomic_DNA"/>
</dbReference>
<dbReference type="RefSeq" id="WP_158201598.1">
    <property type="nucleotide sequence ID" value="NZ_CP046973.1"/>
</dbReference>
<evidence type="ECO:0000313" key="1">
    <source>
        <dbReference type="EMBL" id="QGZ91776.1"/>
    </source>
</evidence>
<reference evidence="1 2" key="1">
    <citation type="submission" date="2019-12" db="EMBL/GenBank/DDBJ databases">
        <title>Complete genome sequence of Microcystis aeruginosa strain FD4.</title>
        <authorList>
            <person name="Urakawa H."/>
        </authorList>
    </citation>
    <scope>NUCLEOTIDE SEQUENCE [LARGE SCALE GENOMIC DNA]</scope>
    <source>
        <strain evidence="1 2">FD4</strain>
    </source>
</reference>
<name>A0A857D8M3_MICAE</name>
<accession>A0A857D8M3</accession>
<sequence length="53" mass="6181">MSKVLLDLNNPIFERDLFNLPKSEASSALKTFRKISQLTWEQLYQDQGLKLIV</sequence>
<protein>
    <submittedName>
        <fullName evidence="1">Uncharacterized protein</fullName>
    </submittedName>
</protein>
<proteinExistence type="predicted"/>
<dbReference type="Proteomes" id="UP000438345">
    <property type="component" value="Chromosome"/>
</dbReference>
<evidence type="ECO:0000313" key="2">
    <source>
        <dbReference type="Proteomes" id="UP000438345"/>
    </source>
</evidence>
<gene>
    <name evidence="1" type="ORF">GQR42_21875</name>
</gene>